<gene>
    <name evidence="2" type="primary">sixA</name>
    <name evidence="2" type="ORF">E3J48_06935</name>
</gene>
<accession>A0A523VZN8</accession>
<organism evidence="2 3">
    <name type="scientific">Aerophobetes bacterium</name>
    <dbReference type="NCBI Taxonomy" id="2030807"/>
    <lineage>
        <taxon>Bacteria</taxon>
        <taxon>Candidatus Aerophobota</taxon>
    </lineage>
</organism>
<keyword evidence="1" id="KW-0378">Hydrolase</keyword>
<proteinExistence type="predicted"/>
<dbReference type="InterPro" id="IPR013078">
    <property type="entry name" value="His_Pase_superF_clade-1"/>
</dbReference>
<evidence type="ECO:0000313" key="3">
    <source>
        <dbReference type="Proteomes" id="UP000319130"/>
    </source>
</evidence>
<dbReference type="GO" id="GO:0101006">
    <property type="term" value="F:protein histidine phosphatase activity"/>
    <property type="evidence" value="ECO:0007669"/>
    <property type="project" value="InterPro"/>
</dbReference>
<dbReference type="AlphaFoldDB" id="A0A523VZN8"/>
<dbReference type="PANTHER" id="PTHR20935:SF1">
    <property type="entry name" value="SLL1549 PROTEIN"/>
    <property type="match status" value="1"/>
</dbReference>
<protein>
    <submittedName>
        <fullName evidence="2">Phosphohistidine phosphatase SixA</fullName>
    </submittedName>
</protein>
<dbReference type="Pfam" id="PF00300">
    <property type="entry name" value="His_Phos_1"/>
    <property type="match status" value="1"/>
</dbReference>
<dbReference type="PANTHER" id="PTHR20935">
    <property type="entry name" value="PHOSPHOGLYCERATE MUTASE-RELATED"/>
    <property type="match status" value="1"/>
</dbReference>
<dbReference type="NCBIfam" id="TIGR00249">
    <property type="entry name" value="sixA"/>
    <property type="match status" value="1"/>
</dbReference>
<name>A0A523VZN8_UNCAE</name>
<sequence length="175" mass="19619">MSMSVSLRRKNRPQAFYQGRPKMRLYLVRHGEAVSEEVNPERPLSQRGRLDVEKMGRFLRRAKLKVDLIWHSGKVRALETAQILGGALFVKDPPVTRQGLAPLDPIKLIENQLRKREEDLMIVGHLPFLGKLASSLVSGSSSPDLVTFQAGGVACLERLEGGSWRLEWILSPGLL</sequence>
<dbReference type="Proteomes" id="UP000319130">
    <property type="component" value="Unassembled WGS sequence"/>
</dbReference>
<evidence type="ECO:0000313" key="2">
    <source>
        <dbReference type="EMBL" id="TET60222.1"/>
    </source>
</evidence>
<dbReference type="InterPro" id="IPR051021">
    <property type="entry name" value="Mito_Ser/Thr_phosphatase"/>
</dbReference>
<dbReference type="Gene3D" id="3.40.50.1240">
    <property type="entry name" value="Phosphoglycerate mutase-like"/>
    <property type="match status" value="1"/>
</dbReference>
<dbReference type="GO" id="GO:0005737">
    <property type="term" value="C:cytoplasm"/>
    <property type="evidence" value="ECO:0007669"/>
    <property type="project" value="InterPro"/>
</dbReference>
<dbReference type="SUPFAM" id="SSF53254">
    <property type="entry name" value="Phosphoglycerate mutase-like"/>
    <property type="match status" value="1"/>
</dbReference>
<dbReference type="CDD" id="cd07067">
    <property type="entry name" value="HP_PGM_like"/>
    <property type="match status" value="1"/>
</dbReference>
<evidence type="ECO:0000256" key="1">
    <source>
        <dbReference type="ARBA" id="ARBA00022801"/>
    </source>
</evidence>
<reference evidence="2 3" key="1">
    <citation type="submission" date="2019-03" db="EMBL/GenBank/DDBJ databases">
        <title>Metabolic potential of uncultured bacteria and archaea associated with petroleum seepage in deep-sea sediments.</title>
        <authorList>
            <person name="Dong X."/>
            <person name="Hubert C."/>
        </authorList>
    </citation>
    <scope>NUCLEOTIDE SEQUENCE [LARGE SCALE GENOMIC DNA]</scope>
    <source>
        <strain evidence="2">E29_bin52</strain>
    </source>
</reference>
<dbReference type="InterPro" id="IPR029033">
    <property type="entry name" value="His_PPase_superfam"/>
</dbReference>
<dbReference type="EMBL" id="SOIZ01000313">
    <property type="protein sequence ID" value="TET60222.1"/>
    <property type="molecule type" value="Genomic_DNA"/>
</dbReference>
<comment type="caution">
    <text evidence="2">The sequence shown here is derived from an EMBL/GenBank/DDBJ whole genome shotgun (WGS) entry which is preliminary data.</text>
</comment>
<dbReference type="InterPro" id="IPR004449">
    <property type="entry name" value="SixA"/>
</dbReference>